<dbReference type="Proteomes" id="UP001555826">
    <property type="component" value="Unassembled WGS sequence"/>
</dbReference>
<reference evidence="2 3" key="1">
    <citation type="submission" date="2024-07" db="EMBL/GenBank/DDBJ databases">
        <authorList>
            <person name="Thanompreechachai J."/>
            <person name="Duangmal K."/>
        </authorList>
    </citation>
    <scope>NUCLEOTIDE SEQUENCE [LARGE SCALE GENOMIC DNA]</scope>
    <source>
        <strain evidence="2 3">KCTC 19886</strain>
    </source>
</reference>
<comment type="caution">
    <text evidence="2">The sequence shown here is derived from an EMBL/GenBank/DDBJ whole genome shotgun (WGS) entry which is preliminary data.</text>
</comment>
<dbReference type="PANTHER" id="PTHR42791:SF1">
    <property type="entry name" value="N-ACETYLTRANSFERASE DOMAIN-CONTAINING PROTEIN"/>
    <property type="match status" value="1"/>
</dbReference>
<dbReference type="SUPFAM" id="SSF55729">
    <property type="entry name" value="Acyl-CoA N-acyltransferases (Nat)"/>
    <property type="match status" value="1"/>
</dbReference>
<evidence type="ECO:0000313" key="2">
    <source>
        <dbReference type="EMBL" id="MEW9267411.1"/>
    </source>
</evidence>
<dbReference type="Pfam" id="PF00583">
    <property type="entry name" value="Acetyltransf_1"/>
    <property type="match status" value="1"/>
</dbReference>
<gene>
    <name evidence="2" type="ORF">AB1207_21920</name>
</gene>
<evidence type="ECO:0000259" key="1">
    <source>
        <dbReference type="PROSITE" id="PS51186"/>
    </source>
</evidence>
<organism evidence="2 3">
    <name type="scientific">Kineococcus endophyticus</name>
    <dbReference type="NCBI Taxonomy" id="1181883"/>
    <lineage>
        <taxon>Bacteria</taxon>
        <taxon>Bacillati</taxon>
        <taxon>Actinomycetota</taxon>
        <taxon>Actinomycetes</taxon>
        <taxon>Kineosporiales</taxon>
        <taxon>Kineosporiaceae</taxon>
        <taxon>Kineococcus</taxon>
    </lineage>
</organism>
<accession>A0ABV3PCP5</accession>
<dbReference type="Gene3D" id="3.40.630.30">
    <property type="match status" value="1"/>
</dbReference>
<protein>
    <submittedName>
        <fullName evidence="2">GNAT family N-acetyltransferase</fullName>
        <ecNumber evidence="2">2.3.1.-</ecNumber>
    </submittedName>
</protein>
<keyword evidence="2" id="KW-0808">Transferase</keyword>
<dbReference type="RefSeq" id="WP_367640728.1">
    <property type="nucleotide sequence ID" value="NZ_JBFNQN010000017.1"/>
</dbReference>
<keyword evidence="3" id="KW-1185">Reference proteome</keyword>
<dbReference type="InterPro" id="IPR016181">
    <property type="entry name" value="Acyl_CoA_acyltransferase"/>
</dbReference>
<dbReference type="EC" id="2.3.1.-" evidence="2"/>
<feature type="domain" description="N-acetyltransferase" evidence="1">
    <location>
        <begin position="13"/>
        <end position="212"/>
    </location>
</feature>
<dbReference type="PROSITE" id="PS51186">
    <property type="entry name" value="GNAT"/>
    <property type="match status" value="1"/>
</dbReference>
<keyword evidence="2" id="KW-0012">Acyltransferase</keyword>
<sequence>MTQTPTPTGSAAVTVRPAGTADLPAVSRVLATAFAADPVMATFVEGQGDRRSRLEGFFRAVLLSGPARHGAVDVAVDADGRVLGAAAWEAPGGSGHLLAQARRLPLFLASLGLRGIRRALRNQSVLAEHRPRPAHWYLTAIGVGDGARGLGVGSRLLDARLRELDARGDAAYLEASTPRSRALYETFGFRHLAAIRGLGAGVSPSSMWRPAV</sequence>
<dbReference type="InterPro" id="IPR052523">
    <property type="entry name" value="Trichothecene_AcTrans"/>
</dbReference>
<dbReference type="CDD" id="cd04301">
    <property type="entry name" value="NAT_SF"/>
    <property type="match status" value="1"/>
</dbReference>
<dbReference type="PANTHER" id="PTHR42791">
    <property type="entry name" value="GNAT FAMILY ACETYLTRANSFERASE"/>
    <property type="match status" value="1"/>
</dbReference>
<dbReference type="EMBL" id="JBFNQN010000017">
    <property type="protein sequence ID" value="MEW9267411.1"/>
    <property type="molecule type" value="Genomic_DNA"/>
</dbReference>
<dbReference type="InterPro" id="IPR000182">
    <property type="entry name" value="GNAT_dom"/>
</dbReference>
<dbReference type="GO" id="GO:0016746">
    <property type="term" value="F:acyltransferase activity"/>
    <property type="evidence" value="ECO:0007669"/>
    <property type="project" value="UniProtKB-KW"/>
</dbReference>
<evidence type="ECO:0000313" key="3">
    <source>
        <dbReference type="Proteomes" id="UP001555826"/>
    </source>
</evidence>
<name>A0ABV3PCP5_9ACTN</name>
<proteinExistence type="predicted"/>